<protein>
    <submittedName>
        <fullName evidence="2">Uncharacterized protein YpbB</fullName>
    </submittedName>
</protein>
<evidence type="ECO:0000313" key="2">
    <source>
        <dbReference type="EMBL" id="MBP1969638.1"/>
    </source>
</evidence>
<evidence type="ECO:0000259" key="1">
    <source>
        <dbReference type="Pfam" id="PF14493"/>
    </source>
</evidence>
<keyword evidence="3" id="KW-1185">Reference proteome</keyword>
<evidence type="ECO:0000313" key="3">
    <source>
        <dbReference type="Proteomes" id="UP001519345"/>
    </source>
</evidence>
<accession>A0ABS4IFK9</accession>
<dbReference type="InterPro" id="IPR008308">
    <property type="entry name" value="YpbB-like"/>
</dbReference>
<name>A0ABS4IFK9_9BACI</name>
<dbReference type="Pfam" id="PF14493">
    <property type="entry name" value="HTH_40"/>
    <property type="match status" value="1"/>
</dbReference>
<dbReference type="EMBL" id="JAGGKX010000007">
    <property type="protein sequence ID" value="MBP1969638.1"/>
    <property type="molecule type" value="Genomic_DNA"/>
</dbReference>
<dbReference type="RefSeq" id="WP_209462825.1">
    <property type="nucleotide sequence ID" value="NZ_CP110224.1"/>
</dbReference>
<organism evidence="2 3">
    <name type="scientific">Virgibacillus natechei</name>
    <dbReference type="NCBI Taxonomy" id="1216297"/>
    <lineage>
        <taxon>Bacteria</taxon>
        <taxon>Bacillati</taxon>
        <taxon>Bacillota</taxon>
        <taxon>Bacilli</taxon>
        <taxon>Bacillales</taxon>
        <taxon>Bacillaceae</taxon>
        <taxon>Virgibacillus</taxon>
    </lineage>
</organism>
<proteinExistence type="predicted"/>
<sequence length="350" mass="40652">MLLEGIILYCSSQIGTERTGASIYHLLNGKKSIQTVQDAHVYNLTSFYGVHKRLSQQRFNAIIRELMTYDRLQKTSTTLIYTPTIAGEDWLHKHKPNLPFNYYNGLKYHDTGTIFLDRLTLLIQTLTNSKMNYFTFIPVIDKLPIENWVKSFYIKMKPHEPKLLPVIYKELHILLQNLSDQEAELFIDRLTGFKNYGMSITQLADTYKFSPDDVQLMLVAITHRMFETIENNNNFPILGLVIKDLVNTTLLTNSAATTYNLLQKKHSIDEISRIRNLKSNTIYDHIVEIALYDVDFSIINYVSEESQLDITNAVTEANSYKLRDIMQLVDEEISYFQIRLVLAKAKKFLK</sequence>
<gene>
    <name evidence="2" type="ORF">J2Z83_001745</name>
</gene>
<comment type="caution">
    <text evidence="2">The sequence shown here is derived from an EMBL/GenBank/DDBJ whole genome shotgun (WGS) entry which is preliminary data.</text>
</comment>
<feature type="domain" description="Helicase Helix-turn-helix" evidence="1">
    <location>
        <begin position="254"/>
        <end position="342"/>
    </location>
</feature>
<dbReference type="Gene3D" id="1.10.10.1390">
    <property type="entry name" value="ATP-dependent DNA helicase RecQ"/>
    <property type="match status" value="1"/>
</dbReference>
<dbReference type="PIRSF" id="PIRSF021350">
    <property type="entry name" value="UCP021350"/>
    <property type="match status" value="1"/>
</dbReference>
<dbReference type="Proteomes" id="UP001519345">
    <property type="component" value="Unassembled WGS sequence"/>
</dbReference>
<dbReference type="InterPro" id="IPR029491">
    <property type="entry name" value="Helicase_HTH"/>
</dbReference>
<reference evidence="2 3" key="1">
    <citation type="submission" date="2021-03" db="EMBL/GenBank/DDBJ databases">
        <title>Genomic Encyclopedia of Type Strains, Phase IV (KMG-IV): sequencing the most valuable type-strain genomes for metagenomic binning, comparative biology and taxonomic classification.</title>
        <authorList>
            <person name="Goeker M."/>
        </authorList>
    </citation>
    <scope>NUCLEOTIDE SEQUENCE [LARGE SCALE GENOMIC DNA]</scope>
    <source>
        <strain evidence="2 3">DSM 25609</strain>
    </source>
</reference>